<evidence type="ECO:0000313" key="3">
    <source>
        <dbReference type="EMBL" id="MEH7829126.1"/>
    </source>
</evidence>
<dbReference type="Proteomes" id="UP001431963">
    <property type="component" value="Unassembled WGS sequence"/>
</dbReference>
<reference evidence="3" key="1">
    <citation type="submission" date="2024-02" db="EMBL/GenBank/DDBJ databases">
        <title>Genome sequences of strain Gemmobacter sp. JM10B15.</title>
        <authorList>
            <person name="Zhang M."/>
        </authorList>
    </citation>
    <scope>NUCLEOTIDE SEQUENCE</scope>
    <source>
        <strain evidence="3">JM10B15</strain>
    </source>
</reference>
<name>A0ABU8BWQ3_9RHOB</name>
<dbReference type="RefSeq" id="WP_335423867.1">
    <property type="nucleotide sequence ID" value="NZ_JBALHR010000008.1"/>
</dbReference>
<keyword evidence="2" id="KW-0812">Transmembrane</keyword>
<dbReference type="EMBL" id="JBALHR010000008">
    <property type="protein sequence ID" value="MEH7829126.1"/>
    <property type="molecule type" value="Genomic_DNA"/>
</dbReference>
<protein>
    <submittedName>
        <fullName evidence="3">Uncharacterized protein</fullName>
    </submittedName>
</protein>
<evidence type="ECO:0000256" key="2">
    <source>
        <dbReference type="SAM" id="Phobius"/>
    </source>
</evidence>
<evidence type="ECO:0000313" key="4">
    <source>
        <dbReference type="Proteomes" id="UP001431963"/>
    </source>
</evidence>
<evidence type="ECO:0000256" key="1">
    <source>
        <dbReference type="SAM" id="MobiDB-lite"/>
    </source>
</evidence>
<keyword evidence="4" id="KW-1185">Reference proteome</keyword>
<comment type="caution">
    <text evidence="3">The sequence shown here is derived from an EMBL/GenBank/DDBJ whole genome shotgun (WGS) entry which is preliminary data.</text>
</comment>
<keyword evidence="2" id="KW-0472">Membrane</keyword>
<accession>A0ABU8BWQ3</accession>
<feature type="transmembrane region" description="Helical" evidence="2">
    <location>
        <begin position="118"/>
        <end position="136"/>
    </location>
</feature>
<gene>
    <name evidence="3" type="ORF">V6590_13295</name>
</gene>
<feature type="region of interest" description="Disordered" evidence="1">
    <location>
        <begin position="25"/>
        <end position="47"/>
    </location>
</feature>
<organism evidence="3 4">
    <name type="scientific">Gemmobacter denitrificans</name>
    <dbReference type="NCBI Taxonomy" id="3123040"/>
    <lineage>
        <taxon>Bacteria</taxon>
        <taxon>Pseudomonadati</taxon>
        <taxon>Pseudomonadota</taxon>
        <taxon>Alphaproteobacteria</taxon>
        <taxon>Rhodobacterales</taxon>
        <taxon>Paracoccaceae</taxon>
        <taxon>Gemmobacter</taxon>
    </lineage>
</organism>
<sequence length="143" mass="15034">MVSVSSRLIKFLIPRLVRHVPGLDSVSPSAAQPAARPRLPNRPVSAQDRAADADLRLMAGLRADLYRVEEVAEATAENSPEVLRWSAAVLNIILVLVALPVGVALMIHGSLRGADLAVSGRAMALTGMLLGVMQVVNGLNGAI</sequence>
<proteinExistence type="predicted"/>
<feature type="transmembrane region" description="Helical" evidence="2">
    <location>
        <begin position="85"/>
        <end position="106"/>
    </location>
</feature>
<keyword evidence="2" id="KW-1133">Transmembrane helix</keyword>